<dbReference type="InterPro" id="IPR011989">
    <property type="entry name" value="ARM-like"/>
</dbReference>
<feature type="domain" description="Beta-adaptin appendage C-terminal subdomain" evidence="8">
    <location>
        <begin position="783"/>
        <end position="894"/>
    </location>
</feature>
<comment type="subcellular location">
    <subcellularLocation>
        <location evidence="1">Endomembrane system</location>
    </subcellularLocation>
</comment>
<evidence type="ECO:0000256" key="2">
    <source>
        <dbReference type="ARBA" id="ARBA00006613"/>
    </source>
</evidence>
<dbReference type="InterPro" id="IPR013037">
    <property type="entry name" value="Clathrin_b-adaptin_app_Ig-like"/>
</dbReference>
<comment type="similarity">
    <text evidence="2 6">Belongs to the adaptor complexes large subunit family.</text>
</comment>
<dbReference type="PANTHER" id="PTHR11134">
    <property type="entry name" value="ADAPTOR COMPLEX SUBUNIT BETA FAMILY MEMBER"/>
    <property type="match status" value="1"/>
</dbReference>
<dbReference type="AlphaFoldDB" id="A0A9Q0LQL1"/>
<protein>
    <recommendedName>
        <fullName evidence="6">AP complex subunit beta</fullName>
    </recommendedName>
</protein>
<feature type="compositionally biased region" description="Acidic residues" evidence="7">
    <location>
        <begin position="582"/>
        <end position="593"/>
    </location>
</feature>
<feature type="compositionally biased region" description="Basic and acidic residues" evidence="7">
    <location>
        <begin position="599"/>
        <end position="614"/>
    </location>
</feature>
<dbReference type="Gene3D" id="2.60.40.1150">
    <property type="match status" value="1"/>
</dbReference>
<evidence type="ECO:0000313" key="9">
    <source>
        <dbReference type="EMBL" id="KAJ5076885.1"/>
    </source>
</evidence>
<dbReference type="Pfam" id="PF01602">
    <property type="entry name" value="Adaptin_N"/>
    <property type="match status" value="1"/>
</dbReference>
<keyword evidence="3 6" id="KW-0813">Transport</keyword>
<evidence type="ECO:0000256" key="7">
    <source>
        <dbReference type="SAM" id="MobiDB-lite"/>
    </source>
</evidence>
<proteinExistence type="inferred from homology"/>
<evidence type="ECO:0000256" key="5">
    <source>
        <dbReference type="ARBA" id="ARBA00023136"/>
    </source>
</evidence>
<evidence type="ECO:0000256" key="4">
    <source>
        <dbReference type="ARBA" id="ARBA00022927"/>
    </source>
</evidence>
<sequence>MSRTQAEIQEIEFSLRQPKEIKRKPAIKHVISLMTAGRDVSALFSPLLSCLNTKDIEIKKLIYLYLMHYAKSKPSLVEQALQFIVVDVNDQNPLVRALALRTMASIRVEKFTTFLIEPLKEGLKDKDPYVRKTAVLAVAKLFDINPELVKKHGFVDRLTKLLSDSNSMVVSNTVATLMEISNASPEPVFQVTKENEKYITSAINESTEWGQVFLLESLMEYQPPSPKEAEKIIDRVVPRLSHKNSAVVLSSVRLILKMFTFIEEKEIILQFARKMAPSLVSLMDNNPEVQYVALRNINLFVQRFPKLLIKDAKVFFCKYKDPVYIKMEKVDILVMLATNSNINELLIEFTEYAKEVDVDFVRKSVNAIGKCAIKLSKAAQACVKVLIELVKTKINYIVQEVIIVVRDIFRRYPNQYESIIGVLCENLQSLDQPEAKASMVWIIGEYSDRIDNADELLKAFLFNFHEEDPEVQLQLLTSSVKLFLSKPDEGQEILEQVLSTATNESDNPDLRDRAFMYFRLVDAGFEEANNIILGEKPLIDTISFKYDSKLLGKLLSQISTLSSVFHKLPETFISGAKVFAQEDDDNSNDEDDGGILQVQEKEKEKKIEREKKNEMETQQIGQLINFADSQPPPIVKTKSIPQQRNDSPDQEMFEMEIAQRNDEVIVDKEEIIDEERGKGMIVSAAFRRREQQIYFDLTISNRTSYPFGKLAMVFNKNLFGMKPNAQVPITGIMPGQTTECSVVCPIIQSHKLPANEATLEVQIAIKNFEVFYTQCTSPMNIFFTEDGKIEKRNFLNHWKAISDDDERIKEIQGLSETNPDILKMKLANLNIFFIAKRQEGSIDILYFSLKLVNSVIFLIELSIDQENQSCQLATRSQDTSLIPLFEEFMERFLTD</sequence>
<dbReference type="InterPro" id="IPR012295">
    <property type="entry name" value="TBP_dom_sf"/>
</dbReference>
<reference evidence="9" key="1">
    <citation type="submission" date="2022-10" db="EMBL/GenBank/DDBJ databases">
        <title>Novel sulphate-reducing endosymbionts in the free-living metamonad Anaeramoeba.</title>
        <authorList>
            <person name="Jerlstrom-Hultqvist J."/>
            <person name="Cepicka I."/>
            <person name="Gallot-Lavallee L."/>
            <person name="Salas-Leiva D."/>
            <person name="Curtis B.A."/>
            <person name="Zahonova K."/>
            <person name="Pipaliya S."/>
            <person name="Dacks J."/>
            <person name="Roger A.J."/>
        </authorList>
    </citation>
    <scope>NUCLEOTIDE SEQUENCE</scope>
    <source>
        <strain evidence="9">BMAN</strain>
    </source>
</reference>
<dbReference type="Gene3D" id="1.25.10.10">
    <property type="entry name" value="Leucine-rich Repeat Variant"/>
    <property type="match status" value="1"/>
</dbReference>
<dbReference type="EMBL" id="JAPDFW010000059">
    <property type="protein sequence ID" value="KAJ5076885.1"/>
    <property type="molecule type" value="Genomic_DNA"/>
</dbReference>
<dbReference type="SUPFAM" id="SSF55711">
    <property type="entry name" value="Subdomain of clathrin and coatomer appendage domain"/>
    <property type="match status" value="1"/>
</dbReference>
<evidence type="ECO:0000256" key="3">
    <source>
        <dbReference type="ARBA" id="ARBA00022448"/>
    </source>
</evidence>
<dbReference type="GO" id="GO:0006886">
    <property type="term" value="P:intracellular protein transport"/>
    <property type="evidence" value="ECO:0007669"/>
    <property type="project" value="InterPro"/>
</dbReference>
<dbReference type="SUPFAM" id="SSF48371">
    <property type="entry name" value="ARM repeat"/>
    <property type="match status" value="1"/>
</dbReference>
<dbReference type="InterPro" id="IPR026739">
    <property type="entry name" value="AP_beta"/>
</dbReference>
<dbReference type="GO" id="GO:0012505">
    <property type="term" value="C:endomembrane system"/>
    <property type="evidence" value="ECO:0007669"/>
    <property type="project" value="UniProtKB-SubCell"/>
</dbReference>
<dbReference type="OMA" id="ICERVIN"/>
<evidence type="ECO:0000256" key="1">
    <source>
        <dbReference type="ARBA" id="ARBA00004308"/>
    </source>
</evidence>
<keyword evidence="5 6" id="KW-0472">Membrane</keyword>
<dbReference type="InterPro" id="IPR015151">
    <property type="entry name" value="B-adaptin_app_sub_C"/>
</dbReference>
<dbReference type="Pfam" id="PF09066">
    <property type="entry name" value="B2-adapt-app_C"/>
    <property type="match status" value="1"/>
</dbReference>
<dbReference type="PIRSF" id="PIRSF002291">
    <property type="entry name" value="AP_complex_beta"/>
    <property type="match status" value="1"/>
</dbReference>
<dbReference type="Proteomes" id="UP001149090">
    <property type="component" value="Unassembled WGS sequence"/>
</dbReference>
<dbReference type="OrthoDB" id="10254310at2759"/>
<keyword evidence="10" id="KW-1185">Reference proteome</keyword>
<dbReference type="InterPro" id="IPR002553">
    <property type="entry name" value="Clathrin/coatomer_adapt-like_N"/>
</dbReference>
<name>A0A9Q0LQL1_ANAIG</name>
<dbReference type="SUPFAM" id="SSF49348">
    <property type="entry name" value="Clathrin adaptor appendage domain"/>
    <property type="match status" value="1"/>
</dbReference>
<organism evidence="9 10">
    <name type="scientific">Anaeramoeba ignava</name>
    <name type="common">Anaerobic marine amoeba</name>
    <dbReference type="NCBI Taxonomy" id="1746090"/>
    <lineage>
        <taxon>Eukaryota</taxon>
        <taxon>Metamonada</taxon>
        <taxon>Anaeramoebidae</taxon>
        <taxon>Anaeramoeba</taxon>
    </lineage>
</organism>
<dbReference type="GO" id="GO:0030276">
    <property type="term" value="F:clathrin binding"/>
    <property type="evidence" value="ECO:0007669"/>
    <property type="project" value="InterPro"/>
</dbReference>
<dbReference type="Gene3D" id="3.30.310.10">
    <property type="entry name" value="TATA-Binding Protein"/>
    <property type="match status" value="1"/>
</dbReference>
<evidence type="ECO:0000313" key="10">
    <source>
        <dbReference type="Proteomes" id="UP001149090"/>
    </source>
</evidence>
<comment type="caution">
    <text evidence="9">The sequence shown here is derived from an EMBL/GenBank/DDBJ whole genome shotgun (WGS) entry which is preliminary data.</text>
</comment>
<dbReference type="SMART" id="SM01020">
    <property type="entry name" value="B2-adapt-app_C"/>
    <property type="match status" value="1"/>
</dbReference>
<dbReference type="InterPro" id="IPR016024">
    <property type="entry name" value="ARM-type_fold"/>
</dbReference>
<dbReference type="GO" id="GO:0016192">
    <property type="term" value="P:vesicle-mediated transport"/>
    <property type="evidence" value="ECO:0007669"/>
    <property type="project" value="InterPro"/>
</dbReference>
<dbReference type="GO" id="GO:0030131">
    <property type="term" value="C:clathrin adaptor complex"/>
    <property type="evidence" value="ECO:0007669"/>
    <property type="project" value="InterPro"/>
</dbReference>
<evidence type="ECO:0000259" key="8">
    <source>
        <dbReference type="SMART" id="SM01020"/>
    </source>
</evidence>
<keyword evidence="4 6" id="KW-0653">Protein transport</keyword>
<gene>
    <name evidence="9" type="ORF">M0811_00203</name>
</gene>
<evidence type="ECO:0000256" key="6">
    <source>
        <dbReference type="PIRNR" id="PIRNR002291"/>
    </source>
</evidence>
<dbReference type="InterPro" id="IPR009028">
    <property type="entry name" value="Coatomer/calthrin_app_sub_C"/>
</dbReference>
<dbReference type="InterPro" id="IPR013041">
    <property type="entry name" value="Clathrin_app_Ig-like_sf"/>
</dbReference>
<accession>A0A9Q0LQL1</accession>
<feature type="region of interest" description="Disordered" evidence="7">
    <location>
        <begin position="582"/>
        <end position="614"/>
    </location>
</feature>
<dbReference type="InterPro" id="IPR016342">
    <property type="entry name" value="AP_complex_bsu_1_2_4"/>
</dbReference>